<dbReference type="AlphaFoldDB" id="A0A0P7KJV6"/>
<keyword evidence="2" id="KW-0732">Signal</keyword>
<dbReference type="Pfam" id="PF13202">
    <property type="entry name" value="EF-hand_5"/>
    <property type="match status" value="2"/>
</dbReference>
<dbReference type="InterPro" id="IPR011992">
    <property type="entry name" value="EF-hand-dom_pair"/>
</dbReference>
<feature type="chain" id="PRO_5006141124" description="EF-hand domain-containing protein" evidence="2">
    <location>
        <begin position="28"/>
        <end position="210"/>
    </location>
</feature>
<dbReference type="PROSITE" id="PS50222">
    <property type="entry name" value="EF_HAND_2"/>
    <property type="match status" value="2"/>
</dbReference>
<feature type="domain" description="EF-hand" evidence="3">
    <location>
        <begin position="154"/>
        <end position="189"/>
    </location>
</feature>
<evidence type="ECO:0000256" key="2">
    <source>
        <dbReference type="SAM" id="SignalP"/>
    </source>
</evidence>
<dbReference type="GO" id="GO:0005509">
    <property type="term" value="F:calcium ion binding"/>
    <property type="evidence" value="ECO:0007669"/>
    <property type="project" value="InterPro"/>
</dbReference>
<dbReference type="STRING" id="154981.AKJ29_07900"/>
<dbReference type="EMBL" id="LKBA01000019">
    <property type="protein sequence ID" value="KPN62180.1"/>
    <property type="molecule type" value="Genomic_DNA"/>
</dbReference>
<proteinExistence type="predicted"/>
<evidence type="ECO:0000313" key="5">
    <source>
        <dbReference type="Proteomes" id="UP000050471"/>
    </source>
</evidence>
<name>A0A0P7KJV6_9RHOB</name>
<dbReference type="Proteomes" id="UP000050471">
    <property type="component" value="Unassembled WGS sequence"/>
</dbReference>
<feature type="domain" description="EF-hand" evidence="3">
    <location>
        <begin position="64"/>
        <end position="99"/>
    </location>
</feature>
<dbReference type="PROSITE" id="PS00018">
    <property type="entry name" value="EF_HAND_1"/>
    <property type="match status" value="2"/>
</dbReference>
<evidence type="ECO:0000256" key="1">
    <source>
        <dbReference type="SAM" id="MobiDB-lite"/>
    </source>
</evidence>
<keyword evidence="5" id="KW-1185">Reference proteome</keyword>
<evidence type="ECO:0000259" key="3">
    <source>
        <dbReference type="PROSITE" id="PS50222"/>
    </source>
</evidence>
<dbReference type="Gene3D" id="1.10.238.10">
    <property type="entry name" value="EF-hand"/>
    <property type="match status" value="2"/>
</dbReference>
<organism evidence="4 5">
    <name type="scientific">Aliiroseovarius crassostreae</name>
    <dbReference type="NCBI Taxonomy" id="154981"/>
    <lineage>
        <taxon>Bacteria</taxon>
        <taxon>Pseudomonadati</taxon>
        <taxon>Pseudomonadota</taxon>
        <taxon>Alphaproteobacteria</taxon>
        <taxon>Rhodobacterales</taxon>
        <taxon>Paracoccaceae</taxon>
        <taxon>Aliiroseovarius</taxon>
    </lineage>
</organism>
<dbReference type="SUPFAM" id="SSF47473">
    <property type="entry name" value="EF-hand"/>
    <property type="match status" value="1"/>
</dbReference>
<sequence>MKRATKIAAIALLAGSAVTLTSLAASAHGGKAGFAGKMGGMRSVLQMEFADLDLDKNGQITVDDLKAQAEARFATADQNGDGQLDLDEIKAQAEARMASRMVDGNAMRQGGRNGQDGRGWMPSPEQRMAWFAEKMINRQDADKSGTLSAAEMMPDQARLERMIDRFDTDDDNALSAAEFDQGQKEIWTRTKGRKNHGGKWEKHGKGRSGN</sequence>
<comment type="caution">
    <text evidence="4">The sequence shown here is derived from an EMBL/GenBank/DDBJ whole genome shotgun (WGS) entry which is preliminary data.</text>
</comment>
<protein>
    <recommendedName>
        <fullName evidence="3">EF-hand domain-containing protein</fullName>
    </recommendedName>
</protein>
<reference evidence="4 5" key="1">
    <citation type="submission" date="2015-09" db="EMBL/GenBank/DDBJ databases">
        <title>Draft genome sequence of Aliiroseovarius crassostreae CV919-312TSm, the causative agent of Roseovarius Oyster Disease (formerly Juvenile Oyster Disease).</title>
        <authorList>
            <person name="Kessner L."/>
            <person name="Spinard E."/>
            <person name="Nelson D."/>
        </authorList>
    </citation>
    <scope>NUCLEOTIDE SEQUENCE [LARGE SCALE GENOMIC DNA]</scope>
    <source>
        <strain evidence="4 5">CV919-312</strain>
    </source>
</reference>
<dbReference type="InterPro" id="IPR002048">
    <property type="entry name" value="EF_hand_dom"/>
</dbReference>
<feature type="region of interest" description="Disordered" evidence="1">
    <location>
        <begin position="175"/>
        <end position="210"/>
    </location>
</feature>
<accession>A0A0P7KJV6</accession>
<feature type="signal peptide" evidence="2">
    <location>
        <begin position="1"/>
        <end position="27"/>
    </location>
</feature>
<gene>
    <name evidence="4" type="ORF">AKJ29_07900</name>
</gene>
<dbReference type="SMART" id="SM00054">
    <property type="entry name" value="EFh"/>
    <property type="match status" value="3"/>
</dbReference>
<dbReference type="RefSeq" id="WP_055191624.1">
    <property type="nucleotide sequence ID" value="NZ_FPBS01000005.1"/>
</dbReference>
<evidence type="ECO:0000313" key="4">
    <source>
        <dbReference type="EMBL" id="KPN62180.1"/>
    </source>
</evidence>
<dbReference type="InterPro" id="IPR018247">
    <property type="entry name" value="EF_Hand_1_Ca_BS"/>
</dbReference>
<dbReference type="OrthoDB" id="5470953at2"/>